<accession>A0A2D3WG96</accession>
<evidence type="ECO:0008006" key="3">
    <source>
        <dbReference type="Google" id="ProtNLM"/>
    </source>
</evidence>
<dbReference type="AlphaFoldDB" id="A0A2D3WG96"/>
<evidence type="ECO:0000313" key="2">
    <source>
        <dbReference type="Proteomes" id="UP000228859"/>
    </source>
</evidence>
<name>A0A2D3WG96_9BACT</name>
<proteinExistence type="predicted"/>
<dbReference type="RefSeq" id="WP_294893672.1">
    <property type="nucleotide sequence ID" value="NZ_DLUI01000109.1"/>
</dbReference>
<protein>
    <recommendedName>
        <fullName evidence="3">DUF4375 domain-containing protein</fullName>
    </recommendedName>
</protein>
<organism evidence="1 2">
    <name type="scientific">Sulfuricurvum kujiense</name>
    <dbReference type="NCBI Taxonomy" id="148813"/>
    <lineage>
        <taxon>Bacteria</taxon>
        <taxon>Pseudomonadati</taxon>
        <taxon>Campylobacterota</taxon>
        <taxon>Epsilonproteobacteria</taxon>
        <taxon>Campylobacterales</taxon>
        <taxon>Sulfurimonadaceae</taxon>
        <taxon>Sulfuricurvum</taxon>
    </lineage>
</organism>
<dbReference type="Proteomes" id="UP000228859">
    <property type="component" value="Unassembled WGS sequence"/>
</dbReference>
<sequence length="122" mass="14411">MSLSETQKQTIKASTELYRSEITQINSWIYNEADDERCDQLYLLRALCSIEHGNRIGLFNDDEASEEYFEEVAKEVNRYFHEKDDAELFDDISILEDDVRERYFENPAKEKQAILNALKLSF</sequence>
<evidence type="ECO:0000313" key="1">
    <source>
        <dbReference type="EMBL" id="DAB38100.1"/>
    </source>
</evidence>
<reference evidence="1 2" key="1">
    <citation type="journal article" date="2017" name="Front. Microbiol.">
        <title>Comparative Genomic Analysis of the Class Epsilonproteobacteria and Proposed Reclassification to Epsilonbacteraeota (phyl. nov.).</title>
        <authorList>
            <person name="Waite D.W."/>
            <person name="Vanwonterghem I."/>
            <person name="Rinke C."/>
            <person name="Parks D.H."/>
            <person name="Zhang Y."/>
            <person name="Takai K."/>
            <person name="Sievert S.M."/>
            <person name="Simon J."/>
            <person name="Campbell B.J."/>
            <person name="Hanson T.E."/>
            <person name="Woyke T."/>
            <person name="Klotz M.G."/>
            <person name="Hugenholtz P."/>
        </authorList>
    </citation>
    <scope>NUCLEOTIDE SEQUENCE [LARGE SCALE GENOMIC DNA]</scope>
    <source>
        <strain evidence="1">UBA12443</strain>
    </source>
</reference>
<comment type="caution">
    <text evidence="1">The sequence shown here is derived from an EMBL/GenBank/DDBJ whole genome shotgun (WGS) entry which is preliminary data.</text>
</comment>
<dbReference type="EMBL" id="DLUI01000109">
    <property type="protein sequence ID" value="DAB38100.1"/>
    <property type="molecule type" value="Genomic_DNA"/>
</dbReference>
<gene>
    <name evidence="1" type="ORF">CFH83_07650</name>
</gene>